<evidence type="ECO:0000256" key="1">
    <source>
        <dbReference type="ARBA" id="ARBA00004141"/>
    </source>
</evidence>
<reference evidence="8" key="1">
    <citation type="submission" date="2020-05" db="EMBL/GenBank/DDBJ databases">
        <authorList>
            <person name="Chiriac C."/>
            <person name="Salcher M."/>
            <person name="Ghai R."/>
            <person name="Kavagutti S V."/>
        </authorList>
    </citation>
    <scope>NUCLEOTIDE SEQUENCE</scope>
</reference>
<feature type="transmembrane region" description="Helical" evidence="7">
    <location>
        <begin position="73"/>
        <end position="96"/>
    </location>
</feature>
<gene>
    <name evidence="8" type="ORF">UFOPK2844_00674</name>
</gene>
<dbReference type="InterPro" id="IPR000715">
    <property type="entry name" value="Glycosyl_transferase_4"/>
</dbReference>
<dbReference type="InterPro" id="IPR003524">
    <property type="entry name" value="PNAcMuramoyl-5peptid_Trfase"/>
</dbReference>
<feature type="transmembrane region" description="Helical" evidence="7">
    <location>
        <begin position="48"/>
        <end position="67"/>
    </location>
</feature>
<protein>
    <submittedName>
        <fullName evidence="8">Unannotated protein</fullName>
    </submittedName>
</protein>
<dbReference type="CDD" id="cd06852">
    <property type="entry name" value="GT_MraY"/>
    <property type="match status" value="1"/>
</dbReference>
<accession>A0A6J6U690</accession>
<keyword evidence="3" id="KW-0808">Transferase</keyword>
<feature type="transmembrane region" description="Helical" evidence="7">
    <location>
        <begin position="153"/>
        <end position="172"/>
    </location>
</feature>
<keyword evidence="4 7" id="KW-0812">Transmembrane</keyword>
<dbReference type="PANTHER" id="PTHR22926">
    <property type="entry name" value="PHOSPHO-N-ACETYLMURAMOYL-PENTAPEPTIDE-TRANSFERASE"/>
    <property type="match status" value="1"/>
</dbReference>
<feature type="transmembrane region" description="Helical" evidence="7">
    <location>
        <begin position="184"/>
        <end position="206"/>
    </location>
</feature>
<proteinExistence type="inferred from homology"/>
<dbReference type="PROSITE" id="PS01348">
    <property type="entry name" value="MRAY_2"/>
    <property type="match status" value="1"/>
</dbReference>
<feature type="transmembrane region" description="Helical" evidence="7">
    <location>
        <begin position="277"/>
        <end position="298"/>
    </location>
</feature>
<feature type="transmembrane region" description="Helical" evidence="7">
    <location>
        <begin position="318"/>
        <end position="346"/>
    </location>
</feature>
<evidence type="ECO:0000256" key="4">
    <source>
        <dbReference type="ARBA" id="ARBA00022692"/>
    </source>
</evidence>
<dbReference type="PROSITE" id="PS01347">
    <property type="entry name" value="MRAY_1"/>
    <property type="match status" value="1"/>
</dbReference>
<comment type="similarity">
    <text evidence="2">Belongs to the glycosyltransferase 4 family. MraY subfamily.</text>
</comment>
<evidence type="ECO:0000256" key="7">
    <source>
        <dbReference type="SAM" id="Phobius"/>
    </source>
</evidence>
<comment type="subcellular location">
    <subcellularLocation>
        <location evidence="1">Membrane</location>
        <topology evidence="1">Multi-pass membrane protein</topology>
    </subcellularLocation>
</comment>
<name>A0A6J6U690_9ZZZZ</name>
<dbReference type="NCBIfam" id="TIGR00445">
    <property type="entry name" value="mraY"/>
    <property type="match status" value="1"/>
</dbReference>
<dbReference type="PANTHER" id="PTHR22926:SF5">
    <property type="entry name" value="PHOSPHO-N-ACETYLMURAMOYL-PENTAPEPTIDE-TRANSFERASE HOMOLOG"/>
    <property type="match status" value="1"/>
</dbReference>
<sequence length="353" mass="37076">MKGIVFAGALSILLSFIFTPALIRILSRRGVGQMIRDDGPKTHHVKRGTPTMGGIVLILSTMAAYFGSHLITGVGITASALLVLGLIIGLGLVGFLDDWLKIARKQSLGLTAKQKLSGQAIVAAVFAYAGLGFQDETGLAPISQYFSGVRDTSIKLGMGLVIVWIIFLVLGSSNGVNLTDGLDGLASGAAIMTFLSFIVIGVWEFGQSCAVADVAQCYNVRDPLDIAVLSAALAGSCAGFLWWNASPARIFMGDVGSLALGGAISGIAIVLRVEALLAALGGLFVLITLSVIIQTGYFKLSGGKRVFKMAPLQHHFELLGWGEVTIVIRFWILAGMSVAAGLGLFYGQWVVSQ</sequence>
<evidence type="ECO:0000256" key="6">
    <source>
        <dbReference type="ARBA" id="ARBA00023136"/>
    </source>
</evidence>
<evidence type="ECO:0000256" key="2">
    <source>
        <dbReference type="ARBA" id="ARBA00005583"/>
    </source>
</evidence>
<dbReference type="AlphaFoldDB" id="A0A6J6U690"/>
<feature type="transmembrane region" description="Helical" evidence="7">
    <location>
        <begin position="226"/>
        <end position="243"/>
    </location>
</feature>
<dbReference type="InterPro" id="IPR018480">
    <property type="entry name" value="PNAcMuramoyl-5peptid_Trfase_CS"/>
</dbReference>
<feature type="transmembrane region" description="Helical" evidence="7">
    <location>
        <begin position="6"/>
        <end position="27"/>
    </location>
</feature>
<evidence type="ECO:0000256" key="3">
    <source>
        <dbReference type="ARBA" id="ARBA00022679"/>
    </source>
</evidence>
<feature type="transmembrane region" description="Helical" evidence="7">
    <location>
        <begin position="250"/>
        <end position="271"/>
    </location>
</feature>
<keyword evidence="6 7" id="KW-0472">Membrane</keyword>
<dbReference type="Pfam" id="PF10555">
    <property type="entry name" value="MraY_sig1"/>
    <property type="match status" value="1"/>
</dbReference>
<dbReference type="GO" id="GO:0071555">
    <property type="term" value="P:cell wall organization"/>
    <property type="evidence" value="ECO:0007669"/>
    <property type="project" value="TreeGrafter"/>
</dbReference>
<dbReference type="EMBL" id="CAEZZG010000008">
    <property type="protein sequence ID" value="CAB4754825.1"/>
    <property type="molecule type" value="Genomic_DNA"/>
</dbReference>
<dbReference type="GO" id="GO:0044038">
    <property type="term" value="P:cell wall macromolecule biosynthetic process"/>
    <property type="evidence" value="ECO:0007669"/>
    <property type="project" value="TreeGrafter"/>
</dbReference>
<dbReference type="HAMAP" id="MF_00038">
    <property type="entry name" value="MraY"/>
    <property type="match status" value="1"/>
</dbReference>
<keyword evidence="5 7" id="KW-1133">Transmembrane helix</keyword>
<dbReference type="GO" id="GO:0008963">
    <property type="term" value="F:phospho-N-acetylmuramoyl-pentapeptide-transferase activity"/>
    <property type="evidence" value="ECO:0007669"/>
    <property type="project" value="InterPro"/>
</dbReference>
<evidence type="ECO:0000313" key="8">
    <source>
        <dbReference type="EMBL" id="CAB4754825.1"/>
    </source>
</evidence>
<evidence type="ECO:0000256" key="5">
    <source>
        <dbReference type="ARBA" id="ARBA00022989"/>
    </source>
</evidence>
<organism evidence="8">
    <name type="scientific">freshwater metagenome</name>
    <dbReference type="NCBI Taxonomy" id="449393"/>
    <lineage>
        <taxon>unclassified sequences</taxon>
        <taxon>metagenomes</taxon>
        <taxon>ecological metagenomes</taxon>
    </lineage>
</organism>
<dbReference type="GO" id="GO:0005886">
    <property type="term" value="C:plasma membrane"/>
    <property type="evidence" value="ECO:0007669"/>
    <property type="project" value="TreeGrafter"/>
</dbReference>
<dbReference type="Pfam" id="PF00953">
    <property type="entry name" value="Glycos_transf_4"/>
    <property type="match status" value="1"/>
</dbReference>